<gene>
    <name evidence="2" type="ORF">NDU88_006913</name>
</gene>
<dbReference type="AlphaFoldDB" id="A0AAV7PK82"/>
<name>A0AAV7PK82_PLEWA</name>
<feature type="non-terminal residue" evidence="2">
    <location>
        <position position="97"/>
    </location>
</feature>
<evidence type="ECO:0000313" key="2">
    <source>
        <dbReference type="EMBL" id="KAJ1128535.1"/>
    </source>
</evidence>
<evidence type="ECO:0000256" key="1">
    <source>
        <dbReference type="SAM" id="MobiDB-lite"/>
    </source>
</evidence>
<organism evidence="2 3">
    <name type="scientific">Pleurodeles waltl</name>
    <name type="common">Iberian ribbed newt</name>
    <dbReference type="NCBI Taxonomy" id="8319"/>
    <lineage>
        <taxon>Eukaryota</taxon>
        <taxon>Metazoa</taxon>
        <taxon>Chordata</taxon>
        <taxon>Craniata</taxon>
        <taxon>Vertebrata</taxon>
        <taxon>Euteleostomi</taxon>
        <taxon>Amphibia</taxon>
        <taxon>Batrachia</taxon>
        <taxon>Caudata</taxon>
        <taxon>Salamandroidea</taxon>
        <taxon>Salamandridae</taxon>
        <taxon>Pleurodelinae</taxon>
        <taxon>Pleurodeles</taxon>
    </lineage>
</organism>
<evidence type="ECO:0000313" key="3">
    <source>
        <dbReference type="Proteomes" id="UP001066276"/>
    </source>
</evidence>
<sequence>SDGEDLPRLKPSCSREPGRSDCCGLSTPHGGIRRRQTTQRYKRTCCFNISVFHGSPITRRAAATVAGASSQEYWSSASKIQKKAEHTDLLWYTPGSI</sequence>
<proteinExistence type="predicted"/>
<comment type="caution">
    <text evidence="2">The sequence shown here is derived from an EMBL/GenBank/DDBJ whole genome shotgun (WGS) entry which is preliminary data.</text>
</comment>
<protein>
    <submittedName>
        <fullName evidence="2">Uncharacterized protein</fullName>
    </submittedName>
</protein>
<keyword evidence="3" id="KW-1185">Reference proteome</keyword>
<accession>A0AAV7PK82</accession>
<reference evidence="2" key="1">
    <citation type="journal article" date="2022" name="bioRxiv">
        <title>Sequencing and chromosome-scale assembly of the giantPleurodeles waltlgenome.</title>
        <authorList>
            <person name="Brown T."/>
            <person name="Elewa A."/>
            <person name="Iarovenko S."/>
            <person name="Subramanian E."/>
            <person name="Araus A.J."/>
            <person name="Petzold A."/>
            <person name="Susuki M."/>
            <person name="Suzuki K.-i.T."/>
            <person name="Hayashi T."/>
            <person name="Toyoda A."/>
            <person name="Oliveira C."/>
            <person name="Osipova E."/>
            <person name="Leigh N.D."/>
            <person name="Simon A."/>
            <person name="Yun M.H."/>
        </authorList>
    </citation>
    <scope>NUCLEOTIDE SEQUENCE</scope>
    <source>
        <strain evidence="2">20211129_DDA</strain>
        <tissue evidence="2">Liver</tissue>
    </source>
</reference>
<dbReference type="Proteomes" id="UP001066276">
    <property type="component" value="Chromosome 7"/>
</dbReference>
<feature type="non-terminal residue" evidence="2">
    <location>
        <position position="1"/>
    </location>
</feature>
<feature type="region of interest" description="Disordered" evidence="1">
    <location>
        <begin position="1"/>
        <end position="20"/>
    </location>
</feature>
<dbReference type="EMBL" id="JANPWB010000011">
    <property type="protein sequence ID" value="KAJ1128535.1"/>
    <property type="molecule type" value="Genomic_DNA"/>
</dbReference>